<feature type="region of interest" description="Disordered" evidence="1">
    <location>
        <begin position="68"/>
        <end position="101"/>
    </location>
</feature>
<gene>
    <name evidence="2" type="ORF">V6N12_024097</name>
</gene>
<evidence type="ECO:0000313" key="2">
    <source>
        <dbReference type="EMBL" id="KAK8589706.1"/>
    </source>
</evidence>
<feature type="compositionally biased region" description="Polar residues" evidence="1">
    <location>
        <begin position="128"/>
        <end position="147"/>
    </location>
</feature>
<reference evidence="2 3" key="1">
    <citation type="journal article" date="2024" name="G3 (Bethesda)">
        <title>Genome assembly of Hibiscus sabdariffa L. provides insights into metabolisms of medicinal natural products.</title>
        <authorList>
            <person name="Kim T."/>
        </authorList>
    </citation>
    <scope>NUCLEOTIDE SEQUENCE [LARGE SCALE GENOMIC DNA]</scope>
    <source>
        <strain evidence="2">TK-2024</strain>
        <tissue evidence="2">Old leaves</tissue>
    </source>
</reference>
<keyword evidence="3" id="KW-1185">Reference proteome</keyword>
<sequence>MERFLASPYNCQIALERSLTSIICVEKRIFYDPDVLIKRKLNKYHPLQQITFSAFLTNFSYTEDIPDIAPTEEQEDVGAGTPTQGDEDVVDDGLQQDHPYDATREVYGYGRQISQEGILLQLEEPESSNDPKQFDSPNDPTHLQQQEYMGDGG</sequence>
<comment type="caution">
    <text evidence="2">The sequence shown here is derived from an EMBL/GenBank/DDBJ whole genome shotgun (WGS) entry which is preliminary data.</text>
</comment>
<protein>
    <submittedName>
        <fullName evidence="2">Uncharacterized protein</fullName>
    </submittedName>
</protein>
<dbReference type="EMBL" id="JBBPBM010000004">
    <property type="protein sequence ID" value="KAK8589706.1"/>
    <property type="molecule type" value="Genomic_DNA"/>
</dbReference>
<proteinExistence type="predicted"/>
<organism evidence="2 3">
    <name type="scientific">Hibiscus sabdariffa</name>
    <name type="common">roselle</name>
    <dbReference type="NCBI Taxonomy" id="183260"/>
    <lineage>
        <taxon>Eukaryota</taxon>
        <taxon>Viridiplantae</taxon>
        <taxon>Streptophyta</taxon>
        <taxon>Embryophyta</taxon>
        <taxon>Tracheophyta</taxon>
        <taxon>Spermatophyta</taxon>
        <taxon>Magnoliopsida</taxon>
        <taxon>eudicotyledons</taxon>
        <taxon>Gunneridae</taxon>
        <taxon>Pentapetalae</taxon>
        <taxon>rosids</taxon>
        <taxon>malvids</taxon>
        <taxon>Malvales</taxon>
        <taxon>Malvaceae</taxon>
        <taxon>Malvoideae</taxon>
        <taxon>Hibiscus</taxon>
    </lineage>
</organism>
<feature type="region of interest" description="Disordered" evidence="1">
    <location>
        <begin position="117"/>
        <end position="153"/>
    </location>
</feature>
<evidence type="ECO:0000256" key="1">
    <source>
        <dbReference type="SAM" id="MobiDB-lite"/>
    </source>
</evidence>
<evidence type="ECO:0000313" key="3">
    <source>
        <dbReference type="Proteomes" id="UP001472677"/>
    </source>
</evidence>
<accession>A0ABR2FZJ8</accession>
<name>A0ABR2FZJ8_9ROSI</name>
<dbReference type="Proteomes" id="UP001472677">
    <property type="component" value="Unassembled WGS sequence"/>
</dbReference>